<sequence length="541" mass="60122">MDPSGIIGIIGVVGQILAASVKLGLDWKEAPADTKSFIGELEGLSKVLSETLNNVIKNPDFAAAFQGKHSSVMSSDSALLSTSQKELDDLLGKIRKGGDGRRFGWDRMKAAFLNERTQTAVENLQRRCNMLNSMVAIDNIALSANTNLEVRSTRRELAEDRVSDQKRRILDWISSSANFEAQQADNIERRQAGTGQWLLDSQQFRDWITKDRQTLFCPGMPGAGKTMVASIIIERLQQEYRDDKSIGLAYVFYNFRRQHEQSPRDILASLLSQLYRGHVADCKYVEDTYKNHDNGKGPLSTKEIVALIQEISSSFAKVYMVIDALDECQPNNGHRHDLLTAILDLQNTCNVSFLATSRHIPDIERYFEGCSTIEIQATDSDVGECLDGHMSRLPSFVQKSSPLQEEIKTSIVQVVKGMFLLAKLQLESLTGKRSPKAVRAASVKLSTSSGAYDKAYDEAMDRIQGQPEDQGNLARDALSWIVCSRGPLRTIEFQHALAIEQGTEELDEDNIPAIEDIVSVCAGLVTVDEESAIIRLVHYTT</sequence>
<organism evidence="4 5">
    <name type="scientific">Colletotrichum musicola</name>
    <dbReference type="NCBI Taxonomy" id="2175873"/>
    <lineage>
        <taxon>Eukaryota</taxon>
        <taxon>Fungi</taxon>
        <taxon>Dikarya</taxon>
        <taxon>Ascomycota</taxon>
        <taxon>Pezizomycotina</taxon>
        <taxon>Sordariomycetes</taxon>
        <taxon>Hypocreomycetidae</taxon>
        <taxon>Glomerellales</taxon>
        <taxon>Glomerellaceae</taxon>
        <taxon>Colletotrichum</taxon>
        <taxon>Colletotrichum orchidearum species complex</taxon>
    </lineage>
</organism>
<dbReference type="OrthoDB" id="5233699at2759"/>
<dbReference type="EMBL" id="WIGM01000277">
    <property type="protein sequence ID" value="KAF6830767.1"/>
    <property type="molecule type" value="Genomic_DNA"/>
</dbReference>
<accession>A0A8H6KFY5</accession>
<feature type="domain" description="Nephrocystin 3-like N-terminal" evidence="3">
    <location>
        <begin position="193"/>
        <end position="358"/>
    </location>
</feature>
<feature type="domain" description="GPI inositol-deacylase winged helix" evidence="2">
    <location>
        <begin position="472"/>
        <end position="540"/>
    </location>
</feature>
<protein>
    <submittedName>
        <fullName evidence="4">Ankyrin repeat protein</fullName>
    </submittedName>
</protein>
<evidence type="ECO:0000259" key="3">
    <source>
        <dbReference type="Pfam" id="PF24883"/>
    </source>
</evidence>
<name>A0A8H6KFY5_9PEZI</name>
<proteinExistence type="predicted"/>
<dbReference type="InterPro" id="IPR027417">
    <property type="entry name" value="P-loop_NTPase"/>
</dbReference>
<dbReference type="Pfam" id="PF24883">
    <property type="entry name" value="NPHP3_N"/>
    <property type="match status" value="1"/>
</dbReference>
<dbReference type="SUPFAM" id="SSF52540">
    <property type="entry name" value="P-loop containing nucleoside triphosphate hydrolases"/>
    <property type="match status" value="1"/>
</dbReference>
<comment type="caution">
    <text evidence="4">The sequence shown here is derived from an EMBL/GenBank/DDBJ whole genome shotgun (WGS) entry which is preliminary data.</text>
</comment>
<keyword evidence="1" id="KW-0677">Repeat</keyword>
<dbReference type="PANTHER" id="PTHR10039">
    <property type="entry name" value="AMELOGENIN"/>
    <property type="match status" value="1"/>
</dbReference>
<evidence type="ECO:0000256" key="1">
    <source>
        <dbReference type="ARBA" id="ARBA00022737"/>
    </source>
</evidence>
<evidence type="ECO:0000259" key="2">
    <source>
        <dbReference type="Pfam" id="PF22939"/>
    </source>
</evidence>
<dbReference type="Gene3D" id="3.40.50.300">
    <property type="entry name" value="P-loop containing nucleotide triphosphate hydrolases"/>
    <property type="match status" value="1"/>
</dbReference>
<evidence type="ECO:0000313" key="4">
    <source>
        <dbReference type="EMBL" id="KAF6830767.1"/>
    </source>
</evidence>
<keyword evidence="5" id="KW-1185">Reference proteome</keyword>
<dbReference type="Proteomes" id="UP000639643">
    <property type="component" value="Unassembled WGS sequence"/>
</dbReference>
<dbReference type="InterPro" id="IPR054471">
    <property type="entry name" value="GPIID_WHD"/>
</dbReference>
<dbReference type="Pfam" id="PF22939">
    <property type="entry name" value="WHD_GPIID"/>
    <property type="match status" value="1"/>
</dbReference>
<gene>
    <name evidence="4" type="ORF">CMUS01_07611</name>
</gene>
<reference evidence="4" key="1">
    <citation type="journal article" date="2020" name="Phytopathology">
        <title>Genome Sequence Resources of Colletotrichum truncatum, C. plurivorum, C. musicola, and C. sojae: Four Species Pathogenic to Soybean (Glycine max).</title>
        <authorList>
            <person name="Rogerio F."/>
            <person name="Boufleur T.R."/>
            <person name="Ciampi-Guillardi M."/>
            <person name="Sukno S.A."/>
            <person name="Thon M.R."/>
            <person name="Massola Junior N.S."/>
            <person name="Baroncelli R."/>
        </authorList>
    </citation>
    <scope>NUCLEOTIDE SEQUENCE</scope>
    <source>
        <strain evidence="4">LFN0074</strain>
    </source>
</reference>
<dbReference type="PANTHER" id="PTHR10039:SF15">
    <property type="entry name" value="NACHT DOMAIN-CONTAINING PROTEIN"/>
    <property type="match status" value="1"/>
</dbReference>
<dbReference type="InterPro" id="IPR056884">
    <property type="entry name" value="NPHP3-like_N"/>
</dbReference>
<evidence type="ECO:0000313" key="5">
    <source>
        <dbReference type="Proteomes" id="UP000639643"/>
    </source>
</evidence>
<dbReference type="AlphaFoldDB" id="A0A8H6KFY5"/>